<dbReference type="EMBL" id="CAJNOK010030404">
    <property type="protein sequence ID" value="CAF1459631.1"/>
    <property type="molecule type" value="Genomic_DNA"/>
</dbReference>
<gene>
    <name evidence="1" type="ORF">OVA965_LOCUS35185</name>
    <name evidence="2" type="ORF">TMI583_LOCUS36146</name>
</gene>
<dbReference type="Proteomes" id="UP000677228">
    <property type="component" value="Unassembled WGS sequence"/>
</dbReference>
<organism evidence="2 3">
    <name type="scientific">Didymodactylos carnosus</name>
    <dbReference type="NCBI Taxonomy" id="1234261"/>
    <lineage>
        <taxon>Eukaryota</taxon>
        <taxon>Metazoa</taxon>
        <taxon>Spiralia</taxon>
        <taxon>Gnathifera</taxon>
        <taxon>Rotifera</taxon>
        <taxon>Eurotatoria</taxon>
        <taxon>Bdelloidea</taxon>
        <taxon>Philodinida</taxon>
        <taxon>Philodinidae</taxon>
        <taxon>Didymodactylos</taxon>
    </lineage>
</organism>
<protein>
    <submittedName>
        <fullName evidence="2">Uncharacterized protein</fullName>
    </submittedName>
</protein>
<reference evidence="2" key="1">
    <citation type="submission" date="2021-02" db="EMBL/GenBank/DDBJ databases">
        <authorList>
            <person name="Nowell W R."/>
        </authorList>
    </citation>
    <scope>NUCLEOTIDE SEQUENCE</scope>
</reference>
<dbReference type="Gene3D" id="2.60.120.260">
    <property type="entry name" value="Galactose-binding domain-like"/>
    <property type="match status" value="1"/>
</dbReference>
<dbReference type="Proteomes" id="UP000682733">
    <property type="component" value="Unassembled WGS sequence"/>
</dbReference>
<dbReference type="EMBL" id="CAJOBA010052271">
    <property type="protein sequence ID" value="CAF4253198.1"/>
    <property type="molecule type" value="Genomic_DNA"/>
</dbReference>
<name>A0A8S2SY45_9BILA</name>
<dbReference type="AlphaFoldDB" id="A0A8S2SY45"/>
<evidence type="ECO:0000313" key="1">
    <source>
        <dbReference type="EMBL" id="CAF1459631.1"/>
    </source>
</evidence>
<sequence length="168" mass="17446">PSTALCGTPSGSSYLLYISSYSGFSIGSYTNYSYSYTATANSAQLLFIINPAPSNQLYIDNVSVKDSSGTQLLVNNDFSSSITTGWSVFCTCSGGGGGYQASVGCYGGTGTCYYDDCSGSWHYLAQSIGTVVSAVYTIGFSLAIDPVGSTKYGMGSSSQGALIYVKMN</sequence>
<comment type="caution">
    <text evidence="2">The sequence shown here is derived from an EMBL/GenBank/DDBJ whole genome shotgun (WGS) entry which is preliminary data.</text>
</comment>
<proteinExistence type="predicted"/>
<accession>A0A8S2SY45</accession>
<feature type="non-terminal residue" evidence="2">
    <location>
        <position position="1"/>
    </location>
</feature>
<evidence type="ECO:0000313" key="2">
    <source>
        <dbReference type="EMBL" id="CAF4253198.1"/>
    </source>
</evidence>
<evidence type="ECO:0000313" key="3">
    <source>
        <dbReference type="Proteomes" id="UP000682733"/>
    </source>
</evidence>